<keyword evidence="1" id="KW-0732">Signal</keyword>
<dbReference type="InterPro" id="IPR051170">
    <property type="entry name" value="Neural/epithelial_adhesion"/>
</dbReference>
<evidence type="ECO:0000256" key="6">
    <source>
        <dbReference type="SAM" id="Phobius"/>
    </source>
</evidence>
<dbReference type="PROSITE" id="PS50835">
    <property type="entry name" value="IG_LIKE"/>
    <property type="match status" value="4"/>
</dbReference>
<keyword evidence="6" id="KW-0812">Transmembrane</keyword>
<gene>
    <name evidence="9" type="primary">LOC116291932</name>
</gene>
<dbReference type="PANTHER" id="PTHR12231">
    <property type="entry name" value="CTX-RELATED TYPE I TRANSMEMBRANE PROTEIN"/>
    <property type="match status" value="1"/>
</dbReference>
<dbReference type="AlphaFoldDB" id="A0A6P8HQS6"/>
<dbReference type="OrthoDB" id="10012075at2759"/>
<accession>A0A6P8HQS6</accession>
<evidence type="ECO:0000256" key="3">
    <source>
        <dbReference type="ARBA" id="ARBA00023157"/>
    </source>
</evidence>
<feature type="compositionally biased region" description="Polar residues" evidence="5">
    <location>
        <begin position="750"/>
        <end position="761"/>
    </location>
</feature>
<proteinExistence type="predicted"/>
<dbReference type="RefSeq" id="XP_031555025.1">
    <property type="nucleotide sequence ID" value="XM_031699165.1"/>
</dbReference>
<dbReference type="InParanoid" id="A0A6P8HQS6"/>
<dbReference type="SMART" id="SM00408">
    <property type="entry name" value="IGc2"/>
    <property type="match status" value="3"/>
</dbReference>
<reference evidence="9" key="1">
    <citation type="submission" date="2025-08" db="UniProtKB">
        <authorList>
            <consortium name="RefSeq"/>
        </authorList>
    </citation>
    <scope>IDENTIFICATION</scope>
    <source>
        <tissue evidence="9">Tentacle</tissue>
    </source>
</reference>
<evidence type="ECO:0000256" key="4">
    <source>
        <dbReference type="ARBA" id="ARBA00023319"/>
    </source>
</evidence>
<feature type="region of interest" description="Disordered" evidence="5">
    <location>
        <begin position="686"/>
        <end position="784"/>
    </location>
</feature>
<name>A0A6P8HQS6_ACTTE</name>
<dbReference type="GeneID" id="116291932"/>
<keyword evidence="8" id="KW-1185">Reference proteome</keyword>
<keyword evidence="6" id="KW-0472">Membrane</keyword>
<evidence type="ECO:0000256" key="5">
    <source>
        <dbReference type="SAM" id="MobiDB-lite"/>
    </source>
</evidence>
<evidence type="ECO:0000256" key="2">
    <source>
        <dbReference type="ARBA" id="ARBA00022737"/>
    </source>
</evidence>
<keyword evidence="2" id="KW-0677">Repeat</keyword>
<dbReference type="SMART" id="SM00409">
    <property type="entry name" value="IG"/>
    <property type="match status" value="4"/>
</dbReference>
<keyword evidence="3" id="KW-1015">Disulfide bond</keyword>
<dbReference type="SUPFAM" id="SSF48726">
    <property type="entry name" value="Immunoglobulin"/>
    <property type="match status" value="4"/>
</dbReference>
<evidence type="ECO:0000259" key="7">
    <source>
        <dbReference type="PROSITE" id="PS50835"/>
    </source>
</evidence>
<evidence type="ECO:0000313" key="9">
    <source>
        <dbReference type="RefSeq" id="XP_031555025.1"/>
    </source>
</evidence>
<dbReference type="Gene3D" id="2.60.40.10">
    <property type="entry name" value="Immunoglobulins"/>
    <property type="match status" value="4"/>
</dbReference>
<dbReference type="InterPro" id="IPR003598">
    <property type="entry name" value="Ig_sub2"/>
</dbReference>
<keyword evidence="6" id="KW-1133">Transmembrane helix</keyword>
<protein>
    <submittedName>
        <fullName evidence="9">Hemicentin-1-like isoform X1</fullName>
    </submittedName>
</protein>
<dbReference type="Proteomes" id="UP000515163">
    <property type="component" value="Unplaced"/>
</dbReference>
<evidence type="ECO:0000313" key="8">
    <source>
        <dbReference type="Proteomes" id="UP000515163"/>
    </source>
</evidence>
<dbReference type="InterPro" id="IPR003599">
    <property type="entry name" value="Ig_sub"/>
</dbReference>
<organism evidence="8 9">
    <name type="scientific">Actinia tenebrosa</name>
    <name type="common">Australian red waratah sea anemone</name>
    <dbReference type="NCBI Taxonomy" id="6105"/>
    <lineage>
        <taxon>Eukaryota</taxon>
        <taxon>Metazoa</taxon>
        <taxon>Cnidaria</taxon>
        <taxon>Anthozoa</taxon>
        <taxon>Hexacorallia</taxon>
        <taxon>Actiniaria</taxon>
        <taxon>Actiniidae</taxon>
        <taxon>Actinia</taxon>
    </lineage>
</organism>
<feature type="domain" description="Ig-like" evidence="7">
    <location>
        <begin position="198"/>
        <end position="275"/>
    </location>
</feature>
<feature type="transmembrane region" description="Helical" evidence="6">
    <location>
        <begin position="592"/>
        <end position="616"/>
    </location>
</feature>
<feature type="domain" description="Ig-like" evidence="7">
    <location>
        <begin position="113"/>
        <end position="190"/>
    </location>
</feature>
<dbReference type="InterPro" id="IPR013783">
    <property type="entry name" value="Ig-like_fold"/>
</dbReference>
<feature type="domain" description="Ig-like" evidence="7">
    <location>
        <begin position="26"/>
        <end position="107"/>
    </location>
</feature>
<dbReference type="InterPro" id="IPR007110">
    <property type="entry name" value="Ig-like_dom"/>
</dbReference>
<dbReference type="Pfam" id="PF13927">
    <property type="entry name" value="Ig_3"/>
    <property type="match status" value="3"/>
</dbReference>
<keyword evidence="4" id="KW-0393">Immunoglobulin domain</keyword>
<dbReference type="InterPro" id="IPR036179">
    <property type="entry name" value="Ig-like_dom_sf"/>
</dbReference>
<dbReference type="KEGG" id="aten:116291932"/>
<evidence type="ECO:0000256" key="1">
    <source>
        <dbReference type="ARBA" id="ARBA00022729"/>
    </source>
</evidence>
<feature type="domain" description="Ig-like" evidence="7">
    <location>
        <begin position="284"/>
        <end position="361"/>
    </location>
</feature>
<feature type="compositionally biased region" description="Polar residues" evidence="5">
    <location>
        <begin position="694"/>
        <end position="742"/>
    </location>
</feature>
<dbReference type="PANTHER" id="PTHR12231:SF253">
    <property type="entry name" value="DPR-INTERACTING PROTEIN ETA, ISOFORM B-RELATED"/>
    <property type="match status" value="1"/>
</dbReference>
<sequence>MYYRISVYDDDPDSSIRTTKLNVDVPSSCKIYPDENITVNETDNVSLNVNTTGNPPVYEYIWTHPNGSTLTANSKLTFTASRQDTGTYNVSVYNGVGDRSICKRHITVQYRYPPDRITCNNKTVLEGDDVELVCSANGNPPPDMMWIRNGSIRGIGNTLMIRSVTKSESGTYTFFANNSLGYKSIAISITMQKRVKSPAIVNPYKQVLAVDEGEDVSLVCNASGNPVPNITWTKHGTVIGVGRIFNIAIARVKGNDSSCYTCTADNGIGHAKNASICLDVQYPPSDVKITPSSASLTLKEGDNLNLYCQSHSNPHSTYTWMYNGELLTIQQNSALIIKNINRRQNGLYRCEAKNRLGFVLSKPIKIIVQYLDPLEIIGSRNKSYSQSNPLVLFNLSINAYPSDTTLSCNPSAPNILTTITSHDASLTRKQYLVVVIIQDEVDFARIVCKAENGLGVRERTFYFYRQPILFKESFAGQFKIIKMEWQDDLKVAKSTGYNDLKRKCLKILESAYFDVAYLAAVNIKEFVKGSIIVRFELNVIGQVPDPLLPLRDYIKTQGEEINGLHIDYNSIQKSNDFKENTPIPCKEENNTLVAVLGVLFGLSIVLIIILIVGFLWSRRKDSKGISGKKSNTGDKRGQMNDISLQETSFNSPNNETPNVLEYEPIERRGLSTSNVGIPEYETVITRTRPRQPHSGIQTNNPMPQYANTDQHGQTGASSNSPPVTYQTIQPRTGNYDSLSPFTRFSPKGTVLTSTGSPTRTGEYQDLQHKGVSPKYQSLDGLSKC</sequence>